<evidence type="ECO:0000313" key="9">
    <source>
        <dbReference type="EMBL" id="MBD5770992.1"/>
    </source>
</evidence>
<evidence type="ECO:0000256" key="8">
    <source>
        <dbReference type="SAM" id="Phobius"/>
    </source>
</evidence>
<dbReference type="PANTHER" id="PTHR30472">
    <property type="entry name" value="FERRIC ENTEROBACTIN TRANSPORT SYSTEM PERMEASE PROTEIN"/>
    <property type="match status" value="1"/>
</dbReference>
<keyword evidence="6 8" id="KW-1133">Transmembrane helix</keyword>
<feature type="transmembrane region" description="Helical" evidence="8">
    <location>
        <begin position="110"/>
        <end position="130"/>
    </location>
</feature>
<keyword evidence="3" id="KW-0813">Transport</keyword>
<evidence type="ECO:0000256" key="5">
    <source>
        <dbReference type="ARBA" id="ARBA00022692"/>
    </source>
</evidence>
<comment type="similarity">
    <text evidence="2">Belongs to the binding-protein-dependent transport system permease family. FecCD subfamily.</text>
</comment>
<dbReference type="PANTHER" id="PTHR30472:SF37">
    <property type="entry name" value="FE(3+) DICITRATE TRANSPORT SYSTEM PERMEASE PROTEIN FECD-RELATED"/>
    <property type="match status" value="1"/>
</dbReference>
<feature type="transmembrane region" description="Helical" evidence="8">
    <location>
        <begin position="137"/>
        <end position="161"/>
    </location>
</feature>
<protein>
    <submittedName>
        <fullName evidence="9">Fe(3+) dicitrate ABC transporter permease subunit FecD</fullName>
    </submittedName>
</protein>
<keyword evidence="5 8" id="KW-0812">Transmembrane</keyword>
<feature type="transmembrane region" description="Helical" evidence="8">
    <location>
        <begin position="297"/>
        <end position="316"/>
    </location>
</feature>
<reference evidence="9 10" key="1">
    <citation type="submission" date="2020-09" db="EMBL/GenBank/DDBJ databases">
        <title>Marinomonas sp. nov., isolated from the cysticercosis algae of Qingdao, China.</title>
        <authorList>
            <person name="Sun X."/>
        </authorList>
    </citation>
    <scope>NUCLEOTIDE SEQUENCE [LARGE SCALE GENOMIC DNA]</scope>
    <source>
        <strain evidence="9 10">SM2066</strain>
    </source>
</reference>
<dbReference type="Proteomes" id="UP000604161">
    <property type="component" value="Unassembled WGS sequence"/>
</dbReference>
<proteinExistence type="inferred from homology"/>
<name>A0ABR8P2J5_9GAMM</name>
<feature type="transmembrane region" description="Helical" evidence="8">
    <location>
        <begin position="268"/>
        <end position="291"/>
    </location>
</feature>
<dbReference type="EMBL" id="JACYFC010000002">
    <property type="protein sequence ID" value="MBD5770992.1"/>
    <property type="molecule type" value="Genomic_DNA"/>
</dbReference>
<evidence type="ECO:0000256" key="7">
    <source>
        <dbReference type="ARBA" id="ARBA00023136"/>
    </source>
</evidence>
<keyword evidence="10" id="KW-1185">Reference proteome</keyword>
<sequence length="319" mass="33894">MRTLFVSFSLFSLLAFLVVLSLSFGAVSLSISEILSGFTPDSEFYFTIHEYRFPRAVLAVLVGAMMALSGALVQGVIRNPLASPDVLGVSQGAGLAAVVLMTLFPSVSIFWLPWAALAGGISAALLLWALCGAHSSAIKLAITGVAMAALYSSAVDFLMLTRPLEINNALLWLTGSLWGRGWDQVFMILPWLVLLPLAFWLAKRMNLISLGDEVATSLGVSIPVTRLSALAIAVGLTASCVAICGPIGFLGLIAPHLARRLVGGRHQILLPCSMVVGMVILLLADLLARTINPPIELPAGIMTAIIGAPYFLWLLLKTR</sequence>
<dbReference type="Pfam" id="PF01032">
    <property type="entry name" value="FecCD"/>
    <property type="match status" value="1"/>
</dbReference>
<dbReference type="InterPro" id="IPR000522">
    <property type="entry name" value="ABC_transptr_permease_BtuC"/>
</dbReference>
<evidence type="ECO:0000256" key="6">
    <source>
        <dbReference type="ARBA" id="ARBA00022989"/>
    </source>
</evidence>
<accession>A0ABR8P2J5</accession>
<feature type="transmembrane region" description="Helical" evidence="8">
    <location>
        <begin position="230"/>
        <end position="256"/>
    </location>
</feature>
<keyword evidence="4" id="KW-1003">Cell membrane</keyword>
<dbReference type="InterPro" id="IPR037294">
    <property type="entry name" value="ABC_BtuC-like"/>
</dbReference>
<keyword evidence="7 8" id="KW-0472">Membrane</keyword>
<dbReference type="RefSeq" id="WP_191594351.1">
    <property type="nucleotide sequence ID" value="NZ_JACYFC010000002.1"/>
</dbReference>
<organism evidence="9 10">
    <name type="scientific">Marinomonas colpomeniae</name>
    <dbReference type="NCBI Taxonomy" id="2774408"/>
    <lineage>
        <taxon>Bacteria</taxon>
        <taxon>Pseudomonadati</taxon>
        <taxon>Pseudomonadota</taxon>
        <taxon>Gammaproteobacteria</taxon>
        <taxon>Oceanospirillales</taxon>
        <taxon>Oceanospirillaceae</taxon>
        <taxon>Marinomonas</taxon>
    </lineage>
</organism>
<evidence type="ECO:0000256" key="3">
    <source>
        <dbReference type="ARBA" id="ARBA00022448"/>
    </source>
</evidence>
<dbReference type="SUPFAM" id="SSF81345">
    <property type="entry name" value="ABC transporter involved in vitamin B12 uptake, BtuC"/>
    <property type="match status" value="1"/>
</dbReference>
<evidence type="ECO:0000256" key="4">
    <source>
        <dbReference type="ARBA" id="ARBA00022475"/>
    </source>
</evidence>
<dbReference type="CDD" id="cd06550">
    <property type="entry name" value="TM_ABC_iron-siderophores_like"/>
    <property type="match status" value="1"/>
</dbReference>
<comment type="caution">
    <text evidence="9">The sequence shown here is derived from an EMBL/GenBank/DDBJ whole genome shotgun (WGS) entry which is preliminary data.</text>
</comment>
<comment type="subcellular location">
    <subcellularLocation>
        <location evidence="1">Cell membrane</location>
        <topology evidence="1">Multi-pass membrane protein</topology>
    </subcellularLocation>
</comment>
<evidence type="ECO:0000256" key="1">
    <source>
        <dbReference type="ARBA" id="ARBA00004651"/>
    </source>
</evidence>
<evidence type="ECO:0000256" key="2">
    <source>
        <dbReference type="ARBA" id="ARBA00007935"/>
    </source>
</evidence>
<dbReference type="NCBIfam" id="NF007299">
    <property type="entry name" value="PRK09777.1"/>
    <property type="match status" value="1"/>
</dbReference>
<dbReference type="Gene3D" id="1.10.3470.10">
    <property type="entry name" value="ABC transporter involved in vitamin B12 uptake, BtuC"/>
    <property type="match status" value="1"/>
</dbReference>
<evidence type="ECO:0000313" key="10">
    <source>
        <dbReference type="Proteomes" id="UP000604161"/>
    </source>
</evidence>
<feature type="transmembrane region" description="Helical" evidence="8">
    <location>
        <begin position="56"/>
        <end position="77"/>
    </location>
</feature>
<feature type="transmembrane region" description="Helical" evidence="8">
    <location>
        <begin position="86"/>
        <end position="104"/>
    </location>
</feature>
<gene>
    <name evidence="9" type="primary">fecD</name>
    <name evidence="9" type="ORF">IF202_07990</name>
</gene>
<feature type="transmembrane region" description="Helical" evidence="8">
    <location>
        <begin position="181"/>
        <end position="200"/>
    </location>
</feature>